<protein>
    <recommendedName>
        <fullName evidence="9">Sec-independent protein translocase protein TatA</fullName>
    </recommendedName>
</protein>
<dbReference type="AlphaFoldDB" id="A0A852S6L1"/>
<keyword evidence="6 9" id="KW-1133">Transmembrane helix</keyword>
<comment type="caution">
    <text evidence="11">The sequence shown here is derived from an EMBL/GenBank/DDBJ whole genome shotgun (WGS) entry which is preliminary data.</text>
</comment>
<keyword evidence="3 9" id="KW-1003">Cell membrane</keyword>
<dbReference type="PANTHER" id="PTHR42982:SF8">
    <property type="entry name" value="SEC-INDEPENDENT PROTEIN TRANSLOCASE PROTEIN TATA"/>
    <property type="match status" value="1"/>
</dbReference>
<evidence type="ECO:0000313" key="11">
    <source>
        <dbReference type="EMBL" id="NYD68918.1"/>
    </source>
</evidence>
<evidence type="ECO:0000256" key="10">
    <source>
        <dbReference type="SAM" id="MobiDB-lite"/>
    </source>
</evidence>
<organism evidence="11 12">
    <name type="scientific">Herbiconiux flava</name>
    <dbReference type="NCBI Taxonomy" id="881268"/>
    <lineage>
        <taxon>Bacteria</taxon>
        <taxon>Bacillati</taxon>
        <taxon>Actinomycetota</taxon>
        <taxon>Actinomycetes</taxon>
        <taxon>Micrococcales</taxon>
        <taxon>Microbacteriaceae</taxon>
        <taxon>Herbiconiux</taxon>
    </lineage>
</organism>
<keyword evidence="5 9" id="KW-0653">Protein transport</keyword>
<feature type="compositionally biased region" description="Basic and acidic residues" evidence="10">
    <location>
        <begin position="95"/>
        <end position="106"/>
    </location>
</feature>
<dbReference type="Pfam" id="PF02416">
    <property type="entry name" value="TatA_B_E"/>
    <property type="match status" value="1"/>
</dbReference>
<evidence type="ECO:0000256" key="3">
    <source>
        <dbReference type="ARBA" id="ARBA00022475"/>
    </source>
</evidence>
<dbReference type="EMBL" id="JACCBM010000001">
    <property type="protein sequence ID" value="NYD68918.1"/>
    <property type="molecule type" value="Genomic_DNA"/>
</dbReference>
<feature type="compositionally biased region" description="Basic and acidic residues" evidence="10">
    <location>
        <begin position="44"/>
        <end position="55"/>
    </location>
</feature>
<comment type="function">
    <text evidence="9">Part of the twin-arginine translocation (Tat) system that transports large folded proteins containing a characteristic twin-arginine motif in their signal peptide across membranes. TatA could form the protein-conducting channel of the Tat system.</text>
</comment>
<evidence type="ECO:0000256" key="4">
    <source>
        <dbReference type="ARBA" id="ARBA00022692"/>
    </source>
</evidence>
<gene>
    <name evidence="9" type="primary">tatA</name>
    <name evidence="11" type="ORF">BJ984_000076</name>
</gene>
<comment type="subunit">
    <text evidence="9">The Tat system comprises two distinct complexes: a TatABC complex, containing multiple copies of TatA, TatB and TatC subunits, and a separate TatA complex, containing only TatA subunits. Substrates initially bind to the TatABC complex, which probably triggers association of the separate TatA complex to form the active translocon.</text>
</comment>
<evidence type="ECO:0000313" key="12">
    <source>
        <dbReference type="Proteomes" id="UP000549913"/>
    </source>
</evidence>
<comment type="similarity">
    <text evidence="9">Belongs to the TatA/E family.</text>
</comment>
<dbReference type="InterPro" id="IPR006312">
    <property type="entry name" value="TatA/E"/>
</dbReference>
<evidence type="ECO:0000256" key="6">
    <source>
        <dbReference type="ARBA" id="ARBA00022989"/>
    </source>
</evidence>
<dbReference type="RefSeq" id="WP_179546348.1">
    <property type="nucleotide sequence ID" value="NZ_BSEW01000001.1"/>
</dbReference>
<feature type="compositionally biased region" description="Low complexity" evidence="10">
    <location>
        <begin position="56"/>
        <end position="83"/>
    </location>
</feature>
<proteinExistence type="inferred from homology"/>
<dbReference type="HAMAP" id="MF_00236">
    <property type="entry name" value="TatA_E"/>
    <property type="match status" value="1"/>
</dbReference>
<dbReference type="InterPro" id="IPR003369">
    <property type="entry name" value="TatA/B/E"/>
</dbReference>
<dbReference type="PANTHER" id="PTHR42982">
    <property type="entry name" value="SEC-INDEPENDENT PROTEIN TRANSLOCASE PROTEIN TATA"/>
    <property type="match status" value="1"/>
</dbReference>
<evidence type="ECO:0000256" key="8">
    <source>
        <dbReference type="ARBA" id="ARBA00023136"/>
    </source>
</evidence>
<reference evidence="11 12" key="1">
    <citation type="submission" date="2020-07" db="EMBL/GenBank/DDBJ databases">
        <title>Sequencing the genomes of 1000 actinobacteria strains.</title>
        <authorList>
            <person name="Klenk H.-P."/>
        </authorList>
    </citation>
    <scope>NUCLEOTIDE SEQUENCE [LARGE SCALE GENOMIC DNA]</scope>
    <source>
        <strain evidence="11 12">DSM 26474</strain>
    </source>
</reference>
<comment type="subcellular location">
    <subcellularLocation>
        <location evidence="1 9">Cell membrane</location>
        <topology evidence="1 9">Single-pass membrane protein</topology>
    </subcellularLocation>
</comment>
<evidence type="ECO:0000256" key="7">
    <source>
        <dbReference type="ARBA" id="ARBA00023010"/>
    </source>
</evidence>
<dbReference type="Proteomes" id="UP000549913">
    <property type="component" value="Unassembled WGS sequence"/>
</dbReference>
<keyword evidence="4 9" id="KW-0812">Transmembrane</keyword>
<evidence type="ECO:0000256" key="9">
    <source>
        <dbReference type="HAMAP-Rule" id="MF_00236"/>
    </source>
</evidence>
<dbReference type="NCBIfam" id="TIGR01411">
    <property type="entry name" value="tatAE"/>
    <property type="match status" value="1"/>
</dbReference>
<evidence type="ECO:0000256" key="2">
    <source>
        <dbReference type="ARBA" id="ARBA00022448"/>
    </source>
</evidence>
<accession>A0A852S6L1</accession>
<dbReference type="GO" id="GO:0043953">
    <property type="term" value="P:protein transport by the Tat complex"/>
    <property type="evidence" value="ECO:0007669"/>
    <property type="project" value="UniProtKB-UniRule"/>
</dbReference>
<keyword evidence="2 9" id="KW-0813">Transport</keyword>
<dbReference type="GO" id="GO:0033281">
    <property type="term" value="C:TAT protein transport complex"/>
    <property type="evidence" value="ECO:0007669"/>
    <property type="project" value="UniProtKB-UniRule"/>
</dbReference>
<dbReference type="GO" id="GO:0008320">
    <property type="term" value="F:protein transmembrane transporter activity"/>
    <property type="evidence" value="ECO:0007669"/>
    <property type="project" value="UniProtKB-UniRule"/>
</dbReference>
<name>A0A852S6L1_9MICO</name>
<keyword evidence="12" id="KW-1185">Reference proteome</keyword>
<dbReference type="Gene3D" id="1.20.5.3310">
    <property type="match status" value="1"/>
</dbReference>
<keyword evidence="7 9" id="KW-0811">Translocation</keyword>
<evidence type="ECO:0000256" key="1">
    <source>
        <dbReference type="ARBA" id="ARBA00004162"/>
    </source>
</evidence>
<keyword evidence="8 9" id="KW-0472">Membrane</keyword>
<sequence length="106" mass="11057">MLGNLNGWHLIIVLVVVLLLFGATRLPALSKGLAQSLRIFKQETKGLRDDGKPVDAVDTAPPATTAPPAATAPATTTTDVAPPLETPRVTPVHSDAVRSEPDSGKN</sequence>
<feature type="region of interest" description="Disordered" evidence="10">
    <location>
        <begin position="44"/>
        <end position="106"/>
    </location>
</feature>
<evidence type="ECO:0000256" key="5">
    <source>
        <dbReference type="ARBA" id="ARBA00022927"/>
    </source>
</evidence>